<evidence type="ECO:0000313" key="1">
    <source>
        <dbReference type="EMBL" id="KAG5468496.1"/>
    </source>
</evidence>
<evidence type="ECO:0008006" key="3">
    <source>
        <dbReference type="Google" id="ProtNLM"/>
    </source>
</evidence>
<dbReference type="GeneID" id="94168610"/>
<comment type="caution">
    <text evidence="1">The sequence shown here is derived from an EMBL/GenBank/DDBJ whole genome shotgun (WGS) entry which is preliminary data.</text>
</comment>
<name>A0A836G5N4_LEIEN</name>
<reference evidence="1 2" key="1">
    <citation type="submission" date="2021-02" db="EMBL/GenBank/DDBJ databases">
        <title>Leishmania (Mundinia) enrietti genome sequencing and assembly.</title>
        <authorList>
            <person name="Almutairi H."/>
            <person name="Gatherer D."/>
        </authorList>
    </citation>
    <scope>NUCLEOTIDE SEQUENCE [LARGE SCALE GENOMIC DNA]</scope>
    <source>
        <strain evidence="1">CUR178</strain>
    </source>
</reference>
<dbReference type="PANTHER" id="PTHR13318:SF95">
    <property type="entry name" value="F-BOX PROTEIN YLR352W"/>
    <property type="match status" value="1"/>
</dbReference>
<dbReference type="KEGG" id="lenr:94168610"/>
<dbReference type="OrthoDB" id="258373at2759"/>
<dbReference type="SUPFAM" id="SSF52047">
    <property type="entry name" value="RNI-like"/>
    <property type="match status" value="1"/>
</dbReference>
<dbReference type="PANTHER" id="PTHR13318">
    <property type="entry name" value="PARTNER OF PAIRED, ISOFORM B-RELATED"/>
    <property type="match status" value="1"/>
</dbReference>
<dbReference type="GO" id="GO:0019005">
    <property type="term" value="C:SCF ubiquitin ligase complex"/>
    <property type="evidence" value="ECO:0007669"/>
    <property type="project" value="TreeGrafter"/>
</dbReference>
<protein>
    <recommendedName>
        <fullName evidence="3">Leucine-rich repeat protein (LRRP)</fullName>
    </recommendedName>
</protein>
<proteinExistence type="predicted"/>
<evidence type="ECO:0000313" key="2">
    <source>
        <dbReference type="Proteomes" id="UP000674179"/>
    </source>
</evidence>
<keyword evidence="2" id="KW-1185">Reference proteome</keyword>
<dbReference type="RefSeq" id="XP_067689203.1">
    <property type="nucleotide sequence ID" value="XM_067833100.1"/>
</dbReference>
<sequence length="446" mass="48637">MLAEISMFQDGREWSSFAARRGLMLASLSPVTRERALTYGGVTFRCVSFQYSGTEMNITVSANDTAPPPVGWWCIAGPVTVEAHNAPVGACEVIRVIKKVWPACRVTRVELTSDEEISAVAQRKVLYTLELLQNEMLSLHLGKLHVANAVVAPCLRALHFLCLDGCDGKVELWLNGLGAAAEAVEIRDCFSFTDTTFASMTSTAVRRLVLDNTNVSACSVEQLKFADALQTVSLMGCRNINSLQARCFPELRALLLGRTPITGVSLEGIEKCCHLRLVNLGGCRGIVDVNAFGALKDLQELFLHETSVTNVGIAALENCEALEKLNLGGCVHVSDVNHLGNLANLVELHLWSTKVTNTGIVGLASCCSLVELVLDDCVRITDVWPLRSLQSMRWLSLIGTEVDAGGVKELIHCQRLETLALGGTRIEQPPNLWRHETIVQFLENLA</sequence>
<dbReference type="Proteomes" id="UP000674179">
    <property type="component" value="Chromosome 34"/>
</dbReference>
<accession>A0A836G5N4</accession>
<dbReference type="Gene3D" id="3.80.10.10">
    <property type="entry name" value="Ribonuclease Inhibitor"/>
    <property type="match status" value="1"/>
</dbReference>
<gene>
    <name evidence="1" type="ORF">CUR178_01328</name>
</gene>
<dbReference type="InterPro" id="IPR032675">
    <property type="entry name" value="LRR_dom_sf"/>
</dbReference>
<dbReference type="EMBL" id="JAFHKP010000034">
    <property type="protein sequence ID" value="KAG5468496.1"/>
    <property type="molecule type" value="Genomic_DNA"/>
</dbReference>
<organism evidence="1 2">
    <name type="scientific">Leishmania enriettii</name>
    <dbReference type="NCBI Taxonomy" id="5663"/>
    <lineage>
        <taxon>Eukaryota</taxon>
        <taxon>Discoba</taxon>
        <taxon>Euglenozoa</taxon>
        <taxon>Kinetoplastea</taxon>
        <taxon>Metakinetoplastina</taxon>
        <taxon>Trypanosomatida</taxon>
        <taxon>Trypanosomatidae</taxon>
        <taxon>Leishmaniinae</taxon>
        <taxon>Leishmania</taxon>
    </lineage>
</organism>
<dbReference type="GO" id="GO:0031146">
    <property type="term" value="P:SCF-dependent proteasomal ubiquitin-dependent protein catabolic process"/>
    <property type="evidence" value="ECO:0007669"/>
    <property type="project" value="TreeGrafter"/>
</dbReference>
<dbReference type="AlphaFoldDB" id="A0A836G5N4"/>